<sequence>MSSRKFNKSMNGLLRVITLVSFLWLSLFGVLASRGTTTTTMTTTTTTTKSQDKHNVKHEVTTVGRGKLSARSKVDINYMSKRKVPNGPDPIHNRRAGNSRRPPGQA</sequence>
<gene>
    <name evidence="3" type="primary">LOC110789519</name>
</gene>
<keyword evidence="2" id="KW-1185">Reference proteome</keyword>
<evidence type="ECO:0000256" key="1">
    <source>
        <dbReference type="SAM" id="MobiDB-lite"/>
    </source>
</evidence>
<dbReference type="GeneID" id="110789519"/>
<dbReference type="Proteomes" id="UP000813463">
    <property type="component" value="Chromosome 1"/>
</dbReference>
<dbReference type="OrthoDB" id="1910203at2759"/>
<dbReference type="KEGG" id="soe:110789519"/>
<reference evidence="3" key="2">
    <citation type="submission" date="2025-08" db="UniProtKB">
        <authorList>
            <consortium name="RefSeq"/>
        </authorList>
    </citation>
    <scope>IDENTIFICATION</scope>
    <source>
        <tissue evidence="3">Leaf</tissue>
    </source>
</reference>
<evidence type="ECO:0000313" key="3">
    <source>
        <dbReference type="RefSeq" id="XP_021849891.1"/>
    </source>
</evidence>
<reference evidence="2" key="1">
    <citation type="journal article" date="2021" name="Nat. Commun.">
        <title>Genomic analyses provide insights into spinach domestication and the genetic basis of agronomic traits.</title>
        <authorList>
            <person name="Cai X."/>
            <person name="Sun X."/>
            <person name="Xu C."/>
            <person name="Sun H."/>
            <person name="Wang X."/>
            <person name="Ge C."/>
            <person name="Zhang Z."/>
            <person name="Wang Q."/>
            <person name="Fei Z."/>
            <person name="Jiao C."/>
            <person name="Wang Q."/>
        </authorList>
    </citation>
    <scope>NUCLEOTIDE SEQUENCE [LARGE SCALE GENOMIC DNA]</scope>
    <source>
        <strain evidence="2">cv. Varoflay</strain>
    </source>
</reference>
<protein>
    <submittedName>
        <fullName evidence="3">CLAVATA3/ESR (CLE)-related protein 26</fullName>
    </submittedName>
</protein>
<proteinExistence type="predicted"/>
<evidence type="ECO:0000313" key="2">
    <source>
        <dbReference type="Proteomes" id="UP000813463"/>
    </source>
</evidence>
<dbReference type="PANTHER" id="PTHR34277:SF2">
    <property type="entry name" value="CLAVATA3_ESR (CLE)-RELATED PROTEIN 26"/>
    <property type="match status" value="1"/>
</dbReference>
<organism evidence="2 3">
    <name type="scientific">Spinacia oleracea</name>
    <name type="common">Spinach</name>
    <dbReference type="NCBI Taxonomy" id="3562"/>
    <lineage>
        <taxon>Eukaryota</taxon>
        <taxon>Viridiplantae</taxon>
        <taxon>Streptophyta</taxon>
        <taxon>Embryophyta</taxon>
        <taxon>Tracheophyta</taxon>
        <taxon>Spermatophyta</taxon>
        <taxon>Magnoliopsida</taxon>
        <taxon>eudicotyledons</taxon>
        <taxon>Gunneridae</taxon>
        <taxon>Pentapetalae</taxon>
        <taxon>Caryophyllales</taxon>
        <taxon>Chenopodiaceae</taxon>
        <taxon>Chenopodioideae</taxon>
        <taxon>Anserineae</taxon>
        <taxon>Spinacia</taxon>
    </lineage>
</organism>
<accession>A0A9R0IIE4</accession>
<dbReference type="PANTHER" id="PTHR34277">
    <property type="entry name" value="CLAVATA3/ESR (CLE)-RELATED PROTEIN 26"/>
    <property type="match status" value="1"/>
</dbReference>
<feature type="region of interest" description="Disordered" evidence="1">
    <location>
        <begin position="36"/>
        <end position="106"/>
    </location>
</feature>
<dbReference type="RefSeq" id="XP_021849891.1">
    <property type="nucleotide sequence ID" value="XM_021994199.2"/>
</dbReference>
<dbReference type="InterPro" id="IPR039316">
    <property type="entry name" value="CLE25/26"/>
</dbReference>
<feature type="compositionally biased region" description="Low complexity" evidence="1">
    <location>
        <begin position="36"/>
        <end position="48"/>
    </location>
</feature>
<name>A0A9R0IIE4_SPIOL</name>
<feature type="compositionally biased region" description="Basic and acidic residues" evidence="1">
    <location>
        <begin position="50"/>
        <end position="60"/>
    </location>
</feature>
<dbReference type="AlphaFoldDB" id="A0A9R0IIE4"/>